<keyword evidence="3" id="KW-0804">Transcription</keyword>
<accession>A0ABS0H2M5</accession>
<feature type="region of interest" description="Disordered" evidence="4">
    <location>
        <begin position="124"/>
        <end position="150"/>
    </location>
</feature>
<dbReference type="InterPro" id="IPR002577">
    <property type="entry name" value="HTH_HxlR"/>
</dbReference>
<dbReference type="Proteomes" id="UP000638560">
    <property type="component" value="Unassembled WGS sequence"/>
</dbReference>
<evidence type="ECO:0000256" key="1">
    <source>
        <dbReference type="ARBA" id="ARBA00023015"/>
    </source>
</evidence>
<proteinExistence type="predicted"/>
<dbReference type="PROSITE" id="PS51118">
    <property type="entry name" value="HTH_HXLR"/>
    <property type="match status" value="1"/>
</dbReference>
<feature type="domain" description="HTH hxlR-type" evidence="5">
    <location>
        <begin position="27"/>
        <end position="123"/>
    </location>
</feature>
<dbReference type="Gene3D" id="1.10.10.10">
    <property type="entry name" value="Winged helix-like DNA-binding domain superfamily/Winged helix DNA-binding domain"/>
    <property type="match status" value="1"/>
</dbReference>
<evidence type="ECO:0000256" key="2">
    <source>
        <dbReference type="ARBA" id="ARBA00023125"/>
    </source>
</evidence>
<dbReference type="EMBL" id="JADPUN010000247">
    <property type="protein sequence ID" value="MBF9132716.1"/>
    <property type="molecule type" value="Genomic_DNA"/>
</dbReference>
<comment type="caution">
    <text evidence="6">The sequence shown here is derived from an EMBL/GenBank/DDBJ whole genome shotgun (WGS) entry which is preliminary data.</text>
</comment>
<dbReference type="InterPro" id="IPR036388">
    <property type="entry name" value="WH-like_DNA-bd_sf"/>
</dbReference>
<name>A0ABS0H2M5_9ACTN</name>
<protein>
    <submittedName>
        <fullName evidence="6">Helix-turn-helix transcriptional regulator</fullName>
    </submittedName>
</protein>
<evidence type="ECO:0000313" key="6">
    <source>
        <dbReference type="EMBL" id="MBF9132716.1"/>
    </source>
</evidence>
<organism evidence="6 7">
    <name type="scientific">Plantactinospora alkalitolerans</name>
    <dbReference type="NCBI Taxonomy" id="2789879"/>
    <lineage>
        <taxon>Bacteria</taxon>
        <taxon>Bacillati</taxon>
        <taxon>Actinomycetota</taxon>
        <taxon>Actinomycetes</taxon>
        <taxon>Micromonosporales</taxon>
        <taxon>Micromonosporaceae</taxon>
        <taxon>Plantactinospora</taxon>
    </lineage>
</organism>
<keyword evidence="2" id="KW-0238">DNA-binding</keyword>
<evidence type="ECO:0000256" key="3">
    <source>
        <dbReference type="ARBA" id="ARBA00023163"/>
    </source>
</evidence>
<keyword evidence="7" id="KW-1185">Reference proteome</keyword>
<dbReference type="PANTHER" id="PTHR33204">
    <property type="entry name" value="TRANSCRIPTIONAL REGULATOR, MARR FAMILY"/>
    <property type="match status" value="1"/>
</dbReference>
<dbReference type="InterPro" id="IPR036390">
    <property type="entry name" value="WH_DNA-bd_sf"/>
</dbReference>
<evidence type="ECO:0000256" key="4">
    <source>
        <dbReference type="SAM" id="MobiDB-lite"/>
    </source>
</evidence>
<sequence length="150" mass="16977">MGRGVVCSRNRRGSSRPDGGRLMHEFNTFYTAVKLCGHRWTLEILTSLQQHPMRFTDLFQTIRPTPSAKSLNEALHRLQDRELVGRTNGGEGGLYQLTPAGRQLLPLLLDFLQELRRWAERYQDPGDQAGRHQAGQPEVTLRSSVGERGP</sequence>
<reference evidence="6 7" key="1">
    <citation type="submission" date="2020-11" db="EMBL/GenBank/DDBJ databases">
        <title>A novel isolate from a Black sea contaminated sediment with potential to produce alkanes: Plantactinospora alkalitolerans sp. nov.</title>
        <authorList>
            <person name="Carro L."/>
            <person name="Veyisoglu A."/>
            <person name="Guven K."/>
            <person name="Schumann P."/>
            <person name="Klenk H.-P."/>
            <person name="Sahin N."/>
        </authorList>
    </citation>
    <scope>NUCLEOTIDE SEQUENCE [LARGE SCALE GENOMIC DNA]</scope>
    <source>
        <strain evidence="6 7">S1510</strain>
    </source>
</reference>
<keyword evidence="1" id="KW-0805">Transcription regulation</keyword>
<evidence type="ECO:0000313" key="7">
    <source>
        <dbReference type="Proteomes" id="UP000638560"/>
    </source>
</evidence>
<dbReference type="Pfam" id="PF01638">
    <property type="entry name" value="HxlR"/>
    <property type="match status" value="1"/>
</dbReference>
<evidence type="ECO:0000259" key="5">
    <source>
        <dbReference type="PROSITE" id="PS51118"/>
    </source>
</evidence>
<dbReference type="PANTHER" id="PTHR33204:SF18">
    <property type="entry name" value="TRANSCRIPTIONAL REGULATORY PROTEIN"/>
    <property type="match status" value="1"/>
</dbReference>
<gene>
    <name evidence="6" type="ORF">I0C86_27725</name>
</gene>
<dbReference type="SUPFAM" id="SSF46785">
    <property type="entry name" value="Winged helix' DNA-binding domain"/>
    <property type="match status" value="1"/>
</dbReference>